<accession>A0A2A5J186</accession>
<reference evidence="1 2" key="1">
    <citation type="submission" date="2017-06" db="EMBL/GenBank/DDBJ databases">
        <title>Draft Genome Sequence of Bacillus sp Strain 36R Isolated from saline sediment at Atanasia, Sonora, Mexico.</title>
        <authorList>
            <person name="Sanchez Diaz R."/>
            <person name="Quiroz Macias M.E."/>
            <person name="Ibarra Gamez J.C."/>
            <person name="Enciso Ibarra J."/>
            <person name="Gomez Gil B."/>
            <person name="Galaviz Silva L."/>
        </authorList>
    </citation>
    <scope>NUCLEOTIDE SEQUENCE [LARGE SCALE GENOMIC DNA]</scope>
    <source>
        <strain evidence="1 2">36R_ATNSAL</strain>
    </source>
</reference>
<dbReference type="Proteomes" id="UP000228754">
    <property type="component" value="Unassembled WGS sequence"/>
</dbReference>
<protein>
    <submittedName>
        <fullName evidence="1">Uncharacterized protein</fullName>
    </submittedName>
</protein>
<proteinExistence type="predicted"/>
<name>A0A2A5J186_BACPU</name>
<gene>
    <name evidence="1" type="ORF">CEY02_03275</name>
</gene>
<sequence length="72" mass="8199">MNKNMESYSLTETVQKHLRESPNGMLTSILQVSEHSLSSLRKQGPARVNPANFLQFIEKTLEREGLVITKIE</sequence>
<evidence type="ECO:0000313" key="2">
    <source>
        <dbReference type="Proteomes" id="UP000228754"/>
    </source>
</evidence>
<evidence type="ECO:0000313" key="1">
    <source>
        <dbReference type="EMBL" id="PCK22751.1"/>
    </source>
</evidence>
<organism evidence="1 2">
    <name type="scientific">Bacillus pumilus</name>
    <name type="common">Bacillus mesentericus</name>
    <dbReference type="NCBI Taxonomy" id="1408"/>
    <lineage>
        <taxon>Bacteria</taxon>
        <taxon>Bacillati</taxon>
        <taxon>Bacillota</taxon>
        <taxon>Bacilli</taxon>
        <taxon>Bacillales</taxon>
        <taxon>Bacillaceae</taxon>
        <taxon>Bacillus</taxon>
    </lineage>
</organism>
<dbReference type="AlphaFoldDB" id="A0A2A5J186"/>
<comment type="caution">
    <text evidence="1">The sequence shown here is derived from an EMBL/GenBank/DDBJ whole genome shotgun (WGS) entry which is preliminary data.</text>
</comment>
<dbReference type="EMBL" id="NKHG01000018">
    <property type="protein sequence ID" value="PCK22751.1"/>
    <property type="molecule type" value="Genomic_DNA"/>
</dbReference>